<gene>
    <name evidence="6" type="ORF">SK128_021327</name>
</gene>
<dbReference type="PROSITE" id="PS50157">
    <property type="entry name" value="ZINC_FINGER_C2H2_2"/>
    <property type="match status" value="2"/>
</dbReference>
<feature type="domain" description="C2H2-type" evidence="5">
    <location>
        <begin position="327"/>
        <end position="354"/>
    </location>
</feature>
<keyword evidence="2" id="KW-0863">Zinc-finger</keyword>
<keyword evidence="2" id="KW-0862">Zinc</keyword>
<feature type="compositionally biased region" description="Basic and acidic residues" evidence="3">
    <location>
        <begin position="126"/>
        <end position="135"/>
    </location>
</feature>
<dbReference type="GO" id="GO:0048513">
    <property type="term" value="P:animal organ development"/>
    <property type="evidence" value="ECO:0007669"/>
    <property type="project" value="UniProtKB-ARBA"/>
</dbReference>
<dbReference type="GO" id="GO:0048666">
    <property type="term" value="P:neuron development"/>
    <property type="evidence" value="ECO:0007669"/>
    <property type="project" value="UniProtKB-ARBA"/>
</dbReference>
<name>A0AAN9A3T1_HALRR</name>
<feature type="compositionally biased region" description="Basic and acidic residues" evidence="3">
    <location>
        <begin position="194"/>
        <end position="207"/>
    </location>
</feature>
<proteinExistence type="predicted"/>
<feature type="region of interest" description="Disordered" evidence="3">
    <location>
        <begin position="185"/>
        <end position="218"/>
    </location>
</feature>
<keyword evidence="2" id="KW-0479">Metal-binding</keyword>
<dbReference type="SMART" id="SM00355">
    <property type="entry name" value="ZnF_C2H2"/>
    <property type="match status" value="3"/>
</dbReference>
<dbReference type="AlphaFoldDB" id="A0AAN9A3T1"/>
<dbReference type="GO" id="GO:0005634">
    <property type="term" value="C:nucleus"/>
    <property type="evidence" value="ECO:0007669"/>
    <property type="project" value="TreeGrafter"/>
</dbReference>
<dbReference type="InterPro" id="IPR000210">
    <property type="entry name" value="BTB/POZ_dom"/>
</dbReference>
<evidence type="ECO:0000256" key="2">
    <source>
        <dbReference type="PROSITE-ProRule" id="PRU00042"/>
    </source>
</evidence>
<dbReference type="SUPFAM" id="SSF57667">
    <property type="entry name" value="beta-beta-alpha zinc fingers"/>
    <property type="match status" value="1"/>
</dbReference>
<dbReference type="SMART" id="SM00225">
    <property type="entry name" value="BTB"/>
    <property type="match status" value="1"/>
</dbReference>
<dbReference type="Proteomes" id="UP001381693">
    <property type="component" value="Unassembled WGS sequence"/>
</dbReference>
<dbReference type="SUPFAM" id="SSF54695">
    <property type="entry name" value="POZ domain"/>
    <property type="match status" value="1"/>
</dbReference>
<keyword evidence="7" id="KW-1185">Reference proteome</keyword>
<dbReference type="GO" id="GO:0003006">
    <property type="term" value="P:developmental process involved in reproduction"/>
    <property type="evidence" value="ECO:0007669"/>
    <property type="project" value="UniProtKB-ARBA"/>
</dbReference>
<evidence type="ECO:0000313" key="7">
    <source>
        <dbReference type="Proteomes" id="UP001381693"/>
    </source>
</evidence>
<protein>
    <submittedName>
        <fullName evidence="6">Uncharacterized protein</fullName>
    </submittedName>
</protein>
<dbReference type="InterPro" id="IPR011333">
    <property type="entry name" value="SKP1/BTB/POZ_sf"/>
</dbReference>
<dbReference type="Gene3D" id="3.30.160.60">
    <property type="entry name" value="Classic Zinc Finger"/>
    <property type="match status" value="1"/>
</dbReference>
<dbReference type="Pfam" id="PF00651">
    <property type="entry name" value="BTB"/>
    <property type="match status" value="1"/>
</dbReference>
<comment type="caution">
    <text evidence="6">The sequence shown here is derived from an EMBL/GenBank/DDBJ whole genome shotgun (WGS) entry which is preliminary data.</text>
</comment>
<keyword evidence="1" id="KW-0539">Nucleus</keyword>
<evidence type="ECO:0000259" key="5">
    <source>
        <dbReference type="PROSITE" id="PS50157"/>
    </source>
</evidence>
<dbReference type="PANTHER" id="PTHR23110:SF109">
    <property type="entry name" value="FI07618P-RELATED"/>
    <property type="match status" value="1"/>
</dbReference>
<dbReference type="InterPro" id="IPR036236">
    <property type="entry name" value="Znf_C2H2_sf"/>
</dbReference>
<feature type="region of interest" description="Disordered" evidence="3">
    <location>
        <begin position="126"/>
        <end position="167"/>
    </location>
</feature>
<dbReference type="EMBL" id="JAXCGZ010017231">
    <property type="protein sequence ID" value="KAK7068467.1"/>
    <property type="molecule type" value="Genomic_DNA"/>
</dbReference>
<dbReference type="InterPro" id="IPR013087">
    <property type="entry name" value="Znf_C2H2_type"/>
</dbReference>
<sequence length="445" mass="51800">MEEDSDTTELWLTWNDHGSVLKRVLTTLRYQELYADVTLVCCEKRYAVHKFVLSTCSAFFENLLQSLPGQHPVIVLTNMSTEDLERLLDFMYLGQTEVNSENLERLLDIAYELRIRGLISSRDDPVIGEQKKQTDENEEIQATEAGTSNYLPEALNTPNSDETNIYSPVQVPDDVKMEVHEEELPEYQEGSHQMIKEEDHKQSREENTVDDIQQNGPEDIKPLIVPKVEEEVVMRQPLLGGLKEFENFIQKYQQSEEVEQSDVRPLDINQERPPVLIKKISKHHDPRCNKGKCQIEKPKSDSKRDKEKAKNGKGKEVRREDKKMRIMMCPGCKKTFMNQSVLEEHMKTHPDLEIVNCSKCSFKALSKLQMKKHLLTHEHELEKKSRPFHCPYCPARQKDRTSFLVHQKTLHPGKKVVNMSPRVVLEEMKLKDYEHHKSNKTQLNL</sequence>
<dbReference type="GO" id="GO:0008270">
    <property type="term" value="F:zinc ion binding"/>
    <property type="evidence" value="ECO:0007669"/>
    <property type="project" value="UniProtKB-KW"/>
</dbReference>
<dbReference type="PROSITE" id="PS50097">
    <property type="entry name" value="BTB"/>
    <property type="match status" value="1"/>
</dbReference>
<reference evidence="6 7" key="1">
    <citation type="submission" date="2023-11" db="EMBL/GenBank/DDBJ databases">
        <title>Halocaridina rubra genome assembly.</title>
        <authorList>
            <person name="Smith C."/>
        </authorList>
    </citation>
    <scope>NUCLEOTIDE SEQUENCE [LARGE SCALE GENOMIC DNA]</scope>
    <source>
        <strain evidence="6">EP-1</strain>
        <tissue evidence="6">Whole</tissue>
    </source>
</reference>
<accession>A0AAN9A3T1</accession>
<evidence type="ECO:0000259" key="4">
    <source>
        <dbReference type="PROSITE" id="PS50097"/>
    </source>
</evidence>
<feature type="domain" description="C2H2-type" evidence="5">
    <location>
        <begin position="388"/>
        <end position="416"/>
    </location>
</feature>
<feature type="compositionally biased region" description="Polar residues" evidence="3">
    <location>
        <begin position="144"/>
        <end position="167"/>
    </location>
</feature>
<dbReference type="PROSITE" id="PS00028">
    <property type="entry name" value="ZINC_FINGER_C2H2_1"/>
    <property type="match status" value="1"/>
</dbReference>
<evidence type="ECO:0000256" key="3">
    <source>
        <dbReference type="SAM" id="MobiDB-lite"/>
    </source>
</evidence>
<organism evidence="6 7">
    <name type="scientific">Halocaridina rubra</name>
    <name type="common">Hawaiian red shrimp</name>
    <dbReference type="NCBI Taxonomy" id="373956"/>
    <lineage>
        <taxon>Eukaryota</taxon>
        <taxon>Metazoa</taxon>
        <taxon>Ecdysozoa</taxon>
        <taxon>Arthropoda</taxon>
        <taxon>Crustacea</taxon>
        <taxon>Multicrustacea</taxon>
        <taxon>Malacostraca</taxon>
        <taxon>Eumalacostraca</taxon>
        <taxon>Eucarida</taxon>
        <taxon>Decapoda</taxon>
        <taxon>Pleocyemata</taxon>
        <taxon>Caridea</taxon>
        <taxon>Atyoidea</taxon>
        <taxon>Atyidae</taxon>
        <taxon>Halocaridina</taxon>
    </lineage>
</organism>
<evidence type="ECO:0000256" key="1">
    <source>
        <dbReference type="ARBA" id="ARBA00023242"/>
    </source>
</evidence>
<dbReference type="CDD" id="cd18315">
    <property type="entry name" value="BTB_POZ_BAB-like"/>
    <property type="match status" value="1"/>
</dbReference>
<feature type="compositionally biased region" description="Basic and acidic residues" evidence="3">
    <location>
        <begin position="293"/>
        <end position="319"/>
    </location>
</feature>
<feature type="domain" description="BTB" evidence="4">
    <location>
        <begin position="35"/>
        <end position="100"/>
    </location>
</feature>
<feature type="region of interest" description="Disordered" evidence="3">
    <location>
        <begin position="278"/>
        <end position="319"/>
    </location>
</feature>
<dbReference type="PANTHER" id="PTHR23110">
    <property type="entry name" value="BTB DOMAIN TRANSCRIPTION FACTOR"/>
    <property type="match status" value="1"/>
</dbReference>
<dbReference type="InterPro" id="IPR051095">
    <property type="entry name" value="Dros_DevTransReg"/>
</dbReference>
<dbReference type="GO" id="GO:0006357">
    <property type="term" value="P:regulation of transcription by RNA polymerase II"/>
    <property type="evidence" value="ECO:0007669"/>
    <property type="project" value="TreeGrafter"/>
</dbReference>
<dbReference type="Gene3D" id="3.30.710.10">
    <property type="entry name" value="Potassium Channel Kv1.1, Chain A"/>
    <property type="match status" value="1"/>
</dbReference>
<evidence type="ECO:0000313" key="6">
    <source>
        <dbReference type="EMBL" id="KAK7068467.1"/>
    </source>
</evidence>